<evidence type="ECO:0000256" key="2">
    <source>
        <dbReference type="SAM" id="SignalP"/>
    </source>
</evidence>
<dbReference type="AlphaFoldDB" id="A0A2V3PKM6"/>
<feature type="domain" description="Flavodoxin-like" evidence="3">
    <location>
        <begin position="43"/>
        <end position="191"/>
    </location>
</feature>
<protein>
    <submittedName>
        <fullName evidence="4">Flavodoxin-like protein</fullName>
    </submittedName>
</protein>
<dbReference type="InterPro" id="IPR029039">
    <property type="entry name" value="Flavoprotein-like_sf"/>
</dbReference>
<keyword evidence="2" id="KW-0732">Signal</keyword>
<dbReference type="PANTHER" id="PTHR39201">
    <property type="entry name" value="EXPORTED PROTEIN-RELATED"/>
    <property type="match status" value="1"/>
</dbReference>
<dbReference type="InterPro" id="IPR008254">
    <property type="entry name" value="Flavodoxin/NO_synth"/>
</dbReference>
<comment type="caution">
    <text evidence="4">The sequence shown here is derived from an EMBL/GenBank/DDBJ whole genome shotgun (WGS) entry which is preliminary data.</text>
</comment>
<feature type="chain" id="PRO_5016033393" evidence="2">
    <location>
        <begin position="22"/>
        <end position="199"/>
    </location>
</feature>
<sequence length="199" mass="22514">MKNLLLALLMLLVVFPISACADKNDNPLTEEEEQETPEVTDRKILIVYFSWGGSTKQVAENIANHTGGTLFRIETVTPYPTEYIPCTEVARAERDNGIRPELKTIVDNLDQYDTIFVGCPVWWHTAPMAVWSFLESDNYDFSGKTIIPFCTYEATFRDETLANIVELTPDSKHLKGFGTTNKNADVESWLKEISIISNK</sequence>
<reference evidence="4 5" key="1">
    <citation type="submission" date="2018-03" db="EMBL/GenBank/DDBJ databases">
        <title>Genomic Encyclopedia of Archaeal and Bacterial Type Strains, Phase II (KMG-II): from individual species to whole genera.</title>
        <authorList>
            <person name="Goeker M."/>
        </authorList>
    </citation>
    <scope>NUCLEOTIDE SEQUENCE [LARGE SCALE GENOMIC DNA]</scope>
    <source>
        <strain evidence="4 5">DSM 100214</strain>
    </source>
</reference>
<dbReference type="GO" id="GO:0009055">
    <property type="term" value="F:electron transfer activity"/>
    <property type="evidence" value="ECO:0007669"/>
    <property type="project" value="InterPro"/>
</dbReference>
<evidence type="ECO:0000313" key="5">
    <source>
        <dbReference type="Proteomes" id="UP000247973"/>
    </source>
</evidence>
<dbReference type="SUPFAM" id="SSF52218">
    <property type="entry name" value="Flavoproteins"/>
    <property type="match status" value="1"/>
</dbReference>
<gene>
    <name evidence="4" type="ORF">CLV62_1367</name>
</gene>
<dbReference type="Gene3D" id="3.40.50.360">
    <property type="match status" value="1"/>
</dbReference>
<name>A0A2V3PKM6_9BACT</name>
<accession>A0A2V3PKM6</accession>
<dbReference type="PANTHER" id="PTHR39201:SF1">
    <property type="entry name" value="FLAVODOXIN-LIKE DOMAIN-CONTAINING PROTEIN"/>
    <property type="match status" value="1"/>
</dbReference>
<proteinExistence type="predicted"/>
<dbReference type="Pfam" id="PF12682">
    <property type="entry name" value="Flavodoxin_4"/>
    <property type="match status" value="1"/>
</dbReference>
<evidence type="ECO:0000313" key="4">
    <source>
        <dbReference type="EMBL" id="PXV59386.1"/>
    </source>
</evidence>
<dbReference type="GO" id="GO:0010181">
    <property type="term" value="F:FMN binding"/>
    <property type="evidence" value="ECO:0007669"/>
    <property type="project" value="InterPro"/>
</dbReference>
<organism evidence="4 5">
    <name type="scientific">Dysgonomonas alginatilytica</name>
    <dbReference type="NCBI Taxonomy" id="1605892"/>
    <lineage>
        <taxon>Bacteria</taxon>
        <taxon>Pseudomonadati</taxon>
        <taxon>Bacteroidota</taxon>
        <taxon>Bacteroidia</taxon>
        <taxon>Bacteroidales</taxon>
        <taxon>Dysgonomonadaceae</taxon>
        <taxon>Dysgonomonas</taxon>
    </lineage>
</organism>
<dbReference type="InterPro" id="IPR001226">
    <property type="entry name" value="Flavodoxin_CS"/>
</dbReference>
<dbReference type="OrthoDB" id="9806505at2"/>
<comment type="cofactor">
    <cofactor evidence="1">
        <name>FMN</name>
        <dbReference type="ChEBI" id="CHEBI:58210"/>
    </cofactor>
</comment>
<evidence type="ECO:0000259" key="3">
    <source>
        <dbReference type="Pfam" id="PF12682"/>
    </source>
</evidence>
<feature type="signal peptide" evidence="2">
    <location>
        <begin position="1"/>
        <end position="21"/>
    </location>
</feature>
<keyword evidence="5" id="KW-1185">Reference proteome</keyword>
<dbReference type="PROSITE" id="PS00201">
    <property type="entry name" value="FLAVODOXIN"/>
    <property type="match status" value="1"/>
</dbReference>
<dbReference type="Proteomes" id="UP000247973">
    <property type="component" value="Unassembled WGS sequence"/>
</dbReference>
<evidence type="ECO:0000256" key="1">
    <source>
        <dbReference type="ARBA" id="ARBA00001917"/>
    </source>
</evidence>
<dbReference type="RefSeq" id="WP_110312317.1">
    <property type="nucleotide sequence ID" value="NZ_QICL01000036.1"/>
</dbReference>
<dbReference type="EMBL" id="QICL01000036">
    <property type="protein sequence ID" value="PXV59386.1"/>
    <property type="molecule type" value="Genomic_DNA"/>
</dbReference>